<feature type="binding site" description="covalent" evidence="8">
    <location>
        <position position="39"/>
    </location>
    <ligand>
        <name>heme c</name>
        <dbReference type="ChEBI" id="CHEBI:61717"/>
        <label>1</label>
    </ligand>
</feature>
<dbReference type="Proteomes" id="UP000092616">
    <property type="component" value="Unassembled WGS sequence"/>
</dbReference>
<dbReference type="InterPro" id="IPR050597">
    <property type="entry name" value="Cytochrome_c_Oxidase_Subunit"/>
</dbReference>
<dbReference type="GO" id="GO:0005506">
    <property type="term" value="F:iron ion binding"/>
    <property type="evidence" value="ECO:0007669"/>
    <property type="project" value="InterPro"/>
</dbReference>
<feature type="binding site" description="axial binding residue" evidence="9">
    <location>
        <position position="82"/>
    </location>
    <ligand>
        <name>heme c</name>
        <dbReference type="ChEBI" id="CHEBI:61717"/>
        <label>1</label>
    </ligand>
    <ligandPart>
        <name>Fe</name>
        <dbReference type="ChEBI" id="CHEBI:18248"/>
    </ligandPart>
</feature>
<feature type="chain" id="PRO_5008612325" evidence="10">
    <location>
        <begin position="20"/>
        <end position="222"/>
    </location>
</feature>
<dbReference type="Pfam" id="PF00034">
    <property type="entry name" value="Cytochrom_C"/>
    <property type="match status" value="2"/>
</dbReference>
<accession>A0A1B8QDJ9</accession>
<feature type="domain" description="Cytochrome c" evidence="11">
    <location>
        <begin position="26"/>
        <end position="105"/>
    </location>
</feature>
<protein>
    <submittedName>
        <fullName evidence="12">Cytochrome C</fullName>
    </submittedName>
</protein>
<comment type="caution">
    <text evidence="12">The sequence shown here is derived from an EMBL/GenBank/DDBJ whole genome shotgun (WGS) entry which is preliminary data.</text>
</comment>
<dbReference type="GO" id="GO:0009055">
    <property type="term" value="F:electron transfer activity"/>
    <property type="evidence" value="ECO:0007669"/>
    <property type="project" value="InterPro"/>
</dbReference>
<evidence type="ECO:0000256" key="3">
    <source>
        <dbReference type="ARBA" id="ARBA00022617"/>
    </source>
</evidence>
<dbReference type="PIRSF" id="PIRSF000005">
    <property type="entry name" value="Cytochrome_c4"/>
    <property type="match status" value="1"/>
</dbReference>
<evidence type="ECO:0000313" key="12">
    <source>
        <dbReference type="EMBL" id="OBX79603.1"/>
    </source>
</evidence>
<evidence type="ECO:0000256" key="2">
    <source>
        <dbReference type="ARBA" id="ARBA00022448"/>
    </source>
</evidence>
<dbReference type="GO" id="GO:0020037">
    <property type="term" value="F:heme binding"/>
    <property type="evidence" value="ECO:0007669"/>
    <property type="project" value="InterPro"/>
</dbReference>
<dbReference type="InterPro" id="IPR009056">
    <property type="entry name" value="Cyt_c-like_dom"/>
</dbReference>
<dbReference type="InterPro" id="IPR008168">
    <property type="entry name" value="Cyt_C_IC"/>
</dbReference>
<dbReference type="InterPro" id="IPR024167">
    <property type="entry name" value="Cytochrome_c4-like"/>
</dbReference>
<keyword evidence="7 9" id="KW-0408">Iron</keyword>
<evidence type="ECO:0000256" key="7">
    <source>
        <dbReference type="ARBA" id="ARBA00023004"/>
    </source>
</evidence>
<evidence type="ECO:0000256" key="9">
    <source>
        <dbReference type="PIRSR" id="PIRSR000005-2"/>
    </source>
</evidence>
<dbReference type="PROSITE" id="PS51007">
    <property type="entry name" value="CYTC"/>
    <property type="match status" value="2"/>
</dbReference>
<feature type="binding site" description="covalent" evidence="8">
    <location>
        <position position="42"/>
    </location>
    <ligand>
        <name>heme c</name>
        <dbReference type="ChEBI" id="CHEBI:61717"/>
        <label>1</label>
    </ligand>
</feature>
<evidence type="ECO:0000256" key="10">
    <source>
        <dbReference type="SAM" id="SignalP"/>
    </source>
</evidence>
<evidence type="ECO:0000256" key="6">
    <source>
        <dbReference type="ARBA" id="ARBA00022982"/>
    </source>
</evidence>
<dbReference type="PANTHER" id="PTHR33751:SF9">
    <property type="entry name" value="CYTOCHROME C4"/>
    <property type="match status" value="1"/>
</dbReference>
<keyword evidence="4 9" id="KW-0479">Metal-binding</keyword>
<dbReference type="EMBL" id="LZNA01000041">
    <property type="protein sequence ID" value="OBX79603.1"/>
    <property type="molecule type" value="Genomic_DNA"/>
</dbReference>
<dbReference type="Gene3D" id="1.10.760.10">
    <property type="entry name" value="Cytochrome c-like domain"/>
    <property type="match status" value="2"/>
</dbReference>
<evidence type="ECO:0000256" key="5">
    <source>
        <dbReference type="ARBA" id="ARBA00022764"/>
    </source>
</evidence>
<evidence type="ECO:0000313" key="13">
    <source>
        <dbReference type="Proteomes" id="UP000092616"/>
    </source>
</evidence>
<evidence type="ECO:0000259" key="11">
    <source>
        <dbReference type="PROSITE" id="PS51007"/>
    </source>
</evidence>
<proteinExistence type="predicted"/>
<feature type="domain" description="Cytochrome c" evidence="11">
    <location>
        <begin position="115"/>
        <end position="222"/>
    </location>
</feature>
<keyword evidence="3 8" id="KW-0349">Heme</keyword>
<comment type="PTM">
    <text evidence="8">Binds 2 heme c groups covalently per subunit.</text>
</comment>
<feature type="binding site" description="covalent" evidence="8">
    <location>
        <position position="136"/>
    </location>
    <ligand>
        <name>heme c</name>
        <dbReference type="ChEBI" id="CHEBI:61717"/>
        <label>2</label>
    </ligand>
</feature>
<keyword evidence="13" id="KW-1185">Reference proteome</keyword>
<gene>
    <name evidence="12" type="ORF">A9306_08760</name>
</gene>
<name>A0A1B8QDJ9_9GAMM</name>
<feature type="binding site" description="axial binding residue" evidence="9">
    <location>
        <position position="43"/>
    </location>
    <ligand>
        <name>heme c</name>
        <dbReference type="ChEBI" id="CHEBI:61717"/>
        <label>1</label>
    </ligand>
    <ligandPart>
        <name>Fe</name>
        <dbReference type="ChEBI" id="CHEBI:18248"/>
    </ligandPart>
</feature>
<evidence type="ECO:0000256" key="1">
    <source>
        <dbReference type="ARBA" id="ARBA00004418"/>
    </source>
</evidence>
<organism evidence="12 13">
    <name type="scientific">Faucicola atlantae</name>
    <dbReference type="NCBI Taxonomy" id="34059"/>
    <lineage>
        <taxon>Bacteria</taxon>
        <taxon>Pseudomonadati</taxon>
        <taxon>Pseudomonadota</taxon>
        <taxon>Gammaproteobacteria</taxon>
        <taxon>Moraxellales</taxon>
        <taxon>Moraxellaceae</taxon>
        <taxon>Faucicola</taxon>
    </lineage>
</organism>
<dbReference type="RefSeq" id="WP_067337400.1">
    <property type="nucleotide sequence ID" value="NZ_JAPDKM010000001.1"/>
</dbReference>
<dbReference type="PRINTS" id="PR00605">
    <property type="entry name" value="CYTCHROMECIC"/>
</dbReference>
<feature type="binding site" description="axial binding residue" evidence="9">
    <location>
        <position position="199"/>
    </location>
    <ligand>
        <name>heme c</name>
        <dbReference type="ChEBI" id="CHEBI:61717"/>
        <label>2</label>
    </ligand>
    <ligandPart>
        <name>Fe</name>
        <dbReference type="ChEBI" id="CHEBI:18248"/>
    </ligandPart>
</feature>
<evidence type="ECO:0000256" key="8">
    <source>
        <dbReference type="PIRSR" id="PIRSR000005-1"/>
    </source>
</evidence>
<dbReference type="PANTHER" id="PTHR33751">
    <property type="entry name" value="CBB3-TYPE CYTOCHROME C OXIDASE SUBUNIT FIXP"/>
    <property type="match status" value="1"/>
</dbReference>
<dbReference type="SUPFAM" id="SSF46626">
    <property type="entry name" value="Cytochrome c"/>
    <property type="match status" value="2"/>
</dbReference>
<reference evidence="12 13" key="1">
    <citation type="submission" date="2016-06" db="EMBL/GenBank/DDBJ databases">
        <title>Draft genome of Moraxella atlantae CCUG 59586.</title>
        <authorList>
            <person name="Salva-Serra F."/>
            <person name="Engstrom-Jakobsson H."/>
            <person name="Thorell K."/>
            <person name="Gonzales-Siles L."/>
            <person name="Karlsson R."/>
            <person name="Boulund F."/>
            <person name="Engstrand L."/>
            <person name="Kristiansson E."/>
            <person name="Moore E."/>
        </authorList>
    </citation>
    <scope>NUCLEOTIDE SEQUENCE [LARGE SCALE GENOMIC DNA]</scope>
    <source>
        <strain evidence="12 13">CCUG 59586</strain>
    </source>
</reference>
<keyword evidence="2" id="KW-0813">Transport</keyword>
<dbReference type="AlphaFoldDB" id="A0A1B8QDJ9"/>
<feature type="binding site" description="axial binding residue" evidence="9">
    <location>
        <position position="140"/>
    </location>
    <ligand>
        <name>heme c</name>
        <dbReference type="ChEBI" id="CHEBI:61717"/>
        <label>2</label>
    </ligand>
    <ligandPart>
        <name>Fe</name>
        <dbReference type="ChEBI" id="CHEBI:18248"/>
    </ligandPart>
</feature>
<comment type="subcellular location">
    <subcellularLocation>
        <location evidence="1">Periplasm</location>
    </subcellularLocation>
</comment>
<keyword evidence="6" id="KW-0249">Electron transport</keyword>
<evidence type="ECO:0000256" key="4">
    <source>
        <dbReference type="ARBA" id="ARBA00022723"/>
    </source>
</evidence>
<dbReference type="GO" id="GO:0042597">
    <property type="term" value="C:periplasmic space"/>
    <property type="evidence" value="ECO:0007669"/>
    <property type="project" value="UniProtKB-SubCell"/>
</dbReference>
<feature type="binding site" description="covalent" evidence="8">
    <location>
        <position position="139"/>
    </location>
    <ligand>
        <name>heme c</name>
        <dbReference type="ChEBI" id="CHEBI:61717"/>
        <label>2</label>
    </ligand>
</feature>
<sequence length="222" mass="23368">MKKIITAASLLLASLSIHAAPTVPKYDIAAGKAIAESVCGACHGVDGVSTVPAQPNLAGQNVKYLYKQLTDFKAGHRKNPIMSAQASNLTDQDMANVAGYYASQPRWGVGYANPETASAAQKLFYGGDSSRGVIPCAGCHGGKGNGNDFAAFPRIGGQHSAYIATQLKLFRAAGRDDDVSDPTQLRMNDSAKKGEKGMMQTVASRLSDHDIKILADFISAVH</sequence>
<feature type="signal peptide" evidence="10">
    <location>
        <begin position="1"/>
        <end position="19"/>
    </location>
</feature>
<keyword evidence="5" id="KW-0574">Periplasm</keyword>
<dbReference type="InterPro" id="IPR036909">
    <property type="entry name" value="Cyt_c-like_dom_sf"/>
</dbReference>
<keyword evidence="10" id="KW-0732">Signal</keyword>